<organism evidence="1 2">
    <name type="scientific">Acaulospora colombiana</name>
    <dbReference type="NCBI Taxonomy" id="27376"/>
    <lineage>
        <taxon>Eukaryota</taxon>
        <taxon>Fungi</taxon>
        <taxon>Fungi incertae sedis</taxon>
        <taxon>Mucoromycota</taxon>
        <taxon>Glomeromycotina</taxon>
        <taxon>Glomeromycetes</taxon>
        <taxon>Diversisporales</taxon>
        <taxon>Acaulosporaceae</taxon>
        <taxon>Acaulospora</taxon>
    </lineage>
</organism>
<comment type="caution">
    <text evidence="1">The sequence shown here is derived from an EMBL/GenBank/DDBJ whole genome shotgun (WGS) entry which is preliminary data.</text>
</comment>
<proteinExistence type="predicted"/>
<name>A0ACA9QWC8_9GLOM</name>
<feature type="non-terminal residue" evidence="1">
    <location>
        <position position="96"/>
    </location>
</feature>
<dbReference type="Proteomes" id="UP000789525">
    <property type="component" value="Unassembled WGS sequence"/>
</dbReference>
<keyword evidence="2" id="KW-1185">Reference proteome</keyword>
<sequence length="96" mass="10591">MSLQVIFLRSPYANCTNTNQIYKSVLGSIPPAIDLPATGDISSPIETLWDLLKACWKINPMERPSVYDVQEFVADHGPAVVSAFQDRSISISPILK</sequence>
<accession>A0ACA9QWC8</accession>
<reference evidence="1" key="1">
    <citation type="submission" date="2021-06" db="EMBL/GenBank/DDBJ databases">
        <authorList>
            <person name="Kallberg Y."/>
            <person name="Tangrot J."/>
            <person name="Rosling A."/>
        </authorList>
    </citation>
    <scope>NUCLEOTIDE SEQUENCE</scope>
    <source>
        <strain evidence="1">CL356</strain>
    </source>
</reference>
<protein>
    <submittedName>
        <fullName evidence="1">1418_t:CDS:1</fullName>
    </submittedName>
</protein>
<evidence type="ECO:0000313" key="2">
    <source>
        <dbReference type="Proteomes" id="UP000789525"/>
    </source>
</evidence>
<evidence type="ECO:0000313" key="1">
    <source>
        <dbReference type="EMBL" id="CAG8766907.1"/>
    </source>
</evidence>
<dbReference type="EMBL" id="CAJVPT010062416">
    <property type="protein sequence ID" value="CAG8766907.1"/>
    <property type="molecule type" value="Genomic_DNA"/>
</dbReference>
<gene>
    <name evidence="1" type="ORF">ACOLOM_LOCUS13501</name>
</gene>